<keyword evidence="2" id="KW-1185">Reference proteome</keyword>
<organism evidence="1 2">
    <name type="scientific">Paramecium sonneborni</name>
    <dbReference type="NCBI Taxonomy" id="65129"/>
    <lineage>
        <taxon>Eukaryota</taxon>
        <taxon>Sar</taxon>
        <taxon>Alveolata</taxon>
        <taxon>Ciliophora</taxon>
        <taxon>Intramacronucleata</taxon>
        <taxon>Oligohymenophorea</taxon>
        <taxon>Peniculida</taxon>
        <taxon>Parameciidae</taxon>
        <taxon>Paramecium</taxon>
    </lineage>
</organism>
<dbReference type="Proteomes" id="UP000692954">
    <property type="component" value="Unassembled WGS sequence"/>
</dbReference>
<sequence length="74" mass="8427">MGCSTSNQASKKIDIVDNNISWETIQNNHYDSILNSSQDHYESSVTISHIKQKSNDILTFEIKGIFIQNNIINK</sequence>
<reference evidence="1" key="1">
    <citation type="submission" date="2021-01" db="EMBL/GenBank/DDBJ databases">
        <authorList>
            <consortium name="Genoscope - CEA"/>
            <person name="William W."/>
        </authorList>
    </citation>
    <scope>NUCLEOTIDE SEQUENCE</scope>
</reference>
<evidence type="ECO:0000313" key="2">
    <source>
        <dbReference type="Proteomes" id="UP000692954"/>
    </source>
</evidence>
<proteinExistence type="predicted"/>
<dbReference type="AlphaFoldDB" id="A0A8S1MYJ4"/>
<gene>
    <name evidence="1" type="ORF">PSON_ATCC_30995.1.T0470062</name>
</gene>
<protein>
    <submittedName>
        <fullName evidence="1">Uncharacterized protein</fullName>
    </submittedName>
</protein>
<evidence type="ECO:0000313" key="1">
    <source>
        <dbReference type="EMBL" id="CAD8084589.1"/>
    </source>
</evidence>
<dbReference type="EMBL" id="CAJJDN010000047">
    <property type="protein sequence ID" value="CAD8084589.1"/>
    <property type="molecule type" value="Genomic_DNA"/>
</dbReference>
<name>A0A8S1MYJ4_9CILI</name>
<comment type="caution">
    <text evidence="1">The sequence shown here is derived from an EMBL/GenBank/DDBJ whole genome shotgun (WGS) entry which is preliminary data.</text>
</comment>
<accession>A0A8S1MYJ4</accession>